<dbReference type="PIRSF" id="PIRSF001486">
    <property type="entry name" value="CatC"/>
    <property type="match status" value="1"/>
</dbReference>
<evidence type="ECO:0000256" key="7">
    <source>
        <dbReference type="ARBA" id="ARBA00023235"/>
    </source>
</evidence>
<evidence type="ECO:0000313" key="12">
    <source>
        <dbReference type="Proteomes" id="UP000238362"/>
    </source>
</evidence>
<comment type="similarity">
    <text evidence="3 9">Belongs to the muconolactone Delta-isomerase family.</text>
</comment>
<keyword evidence="12" id="KW-1185">Reference proteome</keyword>
<dbReference type="GO" id="GO:0016159">
    <property type="term" value="F:muconolactone delta-isomerase activity"/>
    <property type="evidence" value="ECO:0007669"/>
    <property type="project" value="UniProtKB-UniRule"/>
</dbReference>
<comment type="catalytic activity">
    <reaction evidence="1 9">
        <text>(S)-muconolactone = (4,5-dihydro-5-oxofuran-2-yl)-acetate</text>
        <dbReference type="Rhea" id="RHEA:12348"/>
        <dbReference type="ChEBI" id="CHEBI:58425"/>
        <dbReference type="ChEBI" id="CHEBI:58736"/>
        <dbReference type="EC" id="5.3.3.4"/>
    </reaction>
</comment>
<comment type="subunit">
    <text evidence="4">Homodecamer.</text>
</comment>
<evidence type="ECO:0000256" key="2">
    <source>
        <dbReference type="ARBA" id="ARBA00005193"/>
    </source>
</evidence>
<feature type="domain" description="Muconolactone isomerase" evidence="10">
    <location>
        <begin position="1"/>
        <end position="89"/>
    </location>
</feature>
<dbReference type="Gene3D" id="3.30.70.1060">
    <property type="entry name" value="Dimeric alpha+beta barrel"/>
    <property type="match status" value="1"/>
</dbReference>
<dbReference type="UniPathway" id="UPA00157">
    <property type="reaction ID" value="UER00260"/>
</dbReference>
<gene>
    <name evidence="11" type="ORF">B0I33_111134</name>
</gene>
<organism evidence="11 12">
    <name type="scientific">Prauserella shujinwangii</name>
    <dbReference type="NCBI Taxonomy" id="1453103"/>
    <lineage>
        <taxon>Bacteria</taxon>
        <taxon>Bacillati</taxon>
        <taxon>Actinomycetota</taxon>
        <taxon>Actinomycetes</taxon>
        <taxon>Pseudonocardiales</taxon>
        <taxon>Pseudonocardiaceae</taxon>
        <taxon>Prauserella</taxon>
    </lineage>
</organism>
<dbReference type="EMBL" id="PVNH01000011">
    <property type="protein sequence ID" value="PRX44622.1"/>
    <property type="molecule type" value="Genomic_DNA"/>
</dbReference>
<evidence type="ECO:0000256" key="1">
    <source>
        <dbReference type="ARBA" id="ARBA00001739"/>
    </source>
</evidence>
<reference evidence="11 12" key="1">
    <citation type="submission" date="2018-03" db="EMBL/GenBank/DDBJ databases">
        <title>Genomic Encyclopedia of Type Strains, Phase III (KMG-III): the genomes of soil and plant-associated and newly described type strains.</title>
        <authorList>
            <person name="Whitman W."/>
        </authorList>
    </citation>
    <scope>NUCLEOTIDE SEQUENCE [LARGE SCALE GENOMIC DNA]</scope>
    <source>
        <strain evidence="11 12">CGMCC 4.7125</strain>
    </source>
</reference>
<dbReference type="InterPro" id="IPR026029">
    <property type="entry name" value="MLI_dom"/>
</dbReference>
<dbReference type="OrthoDB" id="2889526at2"/>
<dbReference type="InterPro" id="IPR011008">
    <property type="entry name" value="Dimeric_a/b-barrel"/>
</dbReference>
<evidence type="ECO:0000313" key="11">
    <source>
        <dbReference type="EMBL" id="PRX44622.1"/>
    </source>
</evidence>
<keyword evidence="6 9" id="KW-0058">Aromatic hydrocarbons catabolism</keyword>
<evidence type="ECO:0000256" key="9">
    <source>
        <dbReference type="PIRNR" id="PIRNR001486"/>
    </source>
</evidence>
<dbReference type="NCBIfam" id="TIGR03221">
    <property type="entry name" value="muco_delta"/>
    <property type="match status" value="1"/>
</dbReference>
<comment type="pathway">
    <text evidence="2 9">Aromatic compound metabolism; beta-ketoadipate pathway; 5-oxo-4,5-dihydro-2-furylacetate from catechol: step 3/3.</text>
</comment>
<evidence type="ECO:0000256" key="5">
    <source>
        <dbReference type="ARBA" id="ARBA00012070"/>
    </source>
</evidence>
<dbReference type="AlphaFoldDB" id="A0A2T0LN47"/>
<evidence type="ECO:0000256" key="6">
    <source>
        <dbReference type="ARBA" id="ARBA00022797"/>
    </source>
</evidence>
<accession>A0A2T0LN47</accession>
<evidence type="ECO:0000256" key="4">
    <source>
        <dbReference type="ARBA" id="ARBA00011365"/>
    </source>
</evidence>
<dbReference type="RefSeq" id="WP_106181287.1">
    <property type="nucleotide sequence ID" value="NZ_PVNH01000011.1"/>
</dbReference>
<dbReference type="EC" id="5.3.3.4" evidence="5 8"/>
<keyword evidence="7 9" id="KW-0413">Isomerase</keyword>
<dbReference type="SUPFAM" id="SSF54909">
    <property type="entry name" value="Dimeric alpha+beta barrel"/>
    <property type="match status" value="1"/>
</dbReference>
<evidence type="ECO:0000259" key="10">
    <source>
        <dbReference type="Pfam" id="PF02426"/>
    </source>
</evidence>
<sequence length="94" mass="11010">MLFHVRMRVRLPHDLDPGVVERLKREEKERAQQLQRAGTWRHLWRVVGQYANVSVFDVDSADELHEILSTLPLFPYLDIEVTPLTRHPSALDPT</sequence>
<dbReference type="InterPro" id="IPR003464">
    <property type="entry name" value="Muconolactone_d_Isoase"/>
</dbReference>
<evidence type="ECO:0000256" key="8">
    <source>
        <dbReference type="NCBIfam" id="TIGR03221"/>
    </source>
</evidence>
<dbReference type="GO" id="GO:0042952">
    <property type="term" value="P:beta-ketoadipate pathway"/>
    <property type="evidence" value="ECO:0007669"/>
    <property type="project" value="UniProtKB-UniRule"/>
</dbReference>
<dbReference type="Proteomes" id="UP000238362">
    <property type="component" value="Unassembled WGS sequence"/>
</dbReference>
<proteinExistence type="inferred from homology"/>
<evidence type="ECO:0000256" key="3">
    <source>
        <dbReference type="ARBA" id="ARBA00010882"/>
    </source>
</evidence>
<protein>
    <recommendedName>
        <fullName evidence="5 8">Muconolactone Delta-isomerase</fullName>
        <shortName evidence="9">MIase</shortName>
        <ecNumber evidence="5 8">5.3.3.4</ecNumber>
    </recommendedName>
</protein>
<comment type="caution">
    <text evidence="11">The sequence shown here is derived from an EMBL/GenBank/DDBJ whole genome shotgun (WGS) entry which is preliminary data.</text>
</comment>
<name>A0A2T0LN47_9PSEU</name>
<dbReference type="Pfam" id="PF02426">
    <property type="entry name" value="MIase"/>
    <property type="match status" value="1"/>
</dbReference>